<evidence type="ECO:0000256" key="3">
    <source>
        <dbReference type="ARBA" id="ARBA00022980"/>
    </source>
</evidence>
<keyword evidence="5" id="KW-0687">Ribonucleoprotein</keyword>
<feature type="region of interest" description="Disordered" evidence="7">
    <location>
        <begin position="557"/>
        <end position="576"/>
    </location>
</feature>
<evidence type="ECO:0000256" key="5">
    <source>
        <dbReference type="ARBA" id="ARBA00023274"/>
    </source>
</evidence>
<feature type="compositionally biased region" description="Low complexity" evidence="7">
    <location>
        <begin position="349"/>
        <end position="358"/>
    </location>
</feature>
<reference evidence="8" key="1">
    <citation type="submission" date="2022-10" db="EMBL/GenBank/DDBJ databases">
        <title>Tapping the CABI collections for fungal endophytes: first genome assemblies for Collariella, Neodidymelliopsis, Ascochyta clinopodiicola, Didymella pomorum, Didymosphaeria variabile, Neocosmospora piperis and Neocucurbitaria cava.</title>
        <authorList>
            <person name="Hill R."/>
        </authorList>
    </citation>
    <scope>NUCLEOTIDE SEQUENCE</scope>
    <source>
        <strain evidence="8">IMI 355091</strain>
    </source>
</reference>
<protein>
    <recommendedName>
        <fullName evidence="6">Large ribosomal subunit protein mL50</fullName>
    </recommendedName>
</protein>
<evidence type="ECO:0000256" key="4">
    <source>
        <dbReference type="ARBA" id="ARBA00023128"/>
    </source>
</evidence>
<evidence type="ECO:0000256" key="1">
    <source>
        <dbReference type="ARBA" id="ARBA00004173"/>
    </source>
</evidence>
<sequence length="595" mass="66625">MAAPMRRIPRPSRAIDASAAFQSSVRQRTASPFCQQRAFSSTPAPAFLLPAGKQDKKKHQQFVRRWQKRLLGESEPIGAHVDPYDPTSPVRIAPEDQGEELELLEEDAEFRFPAYQKADHGRKLKHVGGEEWLAKTEDGDMAREFEKLTLRTYTPLSLDMADQIEEWTGTPYTLRDENLLMAQTVHHVTGRPYTELNFGVNKRTTDPVKLRKAFGQAVAEVFTLKQAGLDLDLSKLPNQGVYKRPSWVKDIKLYNTASGELALAFPEYRSAEQFLKVIQTVPEWDAFEPETLEEDELLVEDVVAPVVPEAVPVMDPATPEFKRAAMVKQDPEKMFDFMSNRPVPRAKPVETPAETPVETAEVPVVEEIVQVEEKIVVEPTHESSSPAPSRHADIESRTQTLTDAITSLRKEARLNAENSASQVNEVMWRHVPLTDNAVKFALFKRLFQLTGARISDPQLSSARTLGDLYSSLRSTAKPAPSSLFASIHTEGQIIREKAKTQILPSEVSAKKRADLGDLLTLGNVELQKHKPTKTEKRTKTGMEKVVQYALWERGLDSRGRARGKKNRDVPVGTPLSRRSAGLLVGKTTNWKATNA</sequence>
<keyword evidence="3" id="KW-0689">Ribosomal protein</keyword>
<dbReference type="GO" id="GO:0005739">
    <property type="term" value="C:mitochondrion"/>
    <property type="evidence" value="ECO:0007669"/>
    <property type="project" value="UniProtKB-SubCell"/>
</dbReference>
<name>A0A9W9D7C0_9PLEO</name>
<evidence type="ECO:0000256" key="7">
    <source>
        <dbReference type="SAM" id="MobiDB-lite"/>
    </source>
</evidence>
<feature type="region of interest" description="Disordered" evidence="7">
    <location>
        <begin position="377"/>
        <end position="396"/>
    </location>
</feature>
<dbReference type="EMBL" id="JAPEVA010000051">
    <property type="protein sequence ID" value="KAJ4403440.1"/>
    <property type="molecule type" value="Genomic_DNA"/>
</dbReference>
<dbReference type="Pfam" id="PF10501">
    <property type="entry name" value="Ribosomal_L50"/>
    <property type="match status" value="1"/>
</dbReference>
<dbReference type="GO" id="GO:1990904">
    <property type="term" value="C:ribonucleoprotein complex"/>
    <property type="evidence" value="ECO:0007669"/>
    <property type="project" value="UniProtKB-KW"/>
</dbReference>
<evidence type="ECO:0000313" key="9">
    <source>
        <dbReference type="Proteomes" id="UP001140510"/>
    </source>
</evidence>
<dbReference type="AlphaFoldDB" id="A0A9W9D7C0"/>
<keyword evidence="4" id="KW-0496">Mitochondrion</keyword>
<proteinExistence type="inferred from homology"/>
<dbReference type="Proteomes" id="UP001140510">
    <property type="component" value="Unassembled WGS sequence"/>
</dbReference>
<evidence type="ECO:0000313" key="8">
    <source>
        <dbReference type="EMBL" id="KAJ4403440.1"/>
    </source>
</evidence>
<organism evidence="8 9">
    <name type="scientific">Didymella pomorum</name>
    <dbReference type="NCBI Taxonomy" id="749634"/>
    <lineage>
        <taxon>Eukaryota</taxon>
        <taxon>Fungi</taxon>
        <taxon>Dikarya</taxon>
        <taxon>Ascomycota</taxon>
        <taxon>Pezizomycotina</taxon>
        <taxon>Dothideomycetes</taxon>
        <taxon>Pleosporomycetidae</taxon>
        <taxon>Pleosporales</taxon>
        <taxon>Pleosporineae</taxon>
        <taxon>Didymellaceae</taxon>
        <taxon>Didymella</taxon>
    </lineage>
</organism>
<keyword evidence="9" id="KW-1185">Reference proteome</keyword>
<comment type="subcellular location">
    <subcellularLocation>
        <location evidence="1">Mitochondrion</location>
    </subcellularLocation>
</comment>
<evidence type="ECO:0000256" key="2">
    <source>
        <dbReference type="ARBA" id="ARBA00008860"/>
    </source>
</evidence>
<dbReference type="OrthoDB" id="6220758at2759"/>
<evidence type="ECO:0000256" key="6">
    <source>
        <dbReference type="ARBA" id="ARBA00035183"/>
    </source>
</evidence>
<dbReference type="GO" id="GO:0005840">
    <property type="term" value="C:ribosome"/>
    <property type="evidence" value="ECO:0007669"/>
    <property type="project" value="UniProtKB-KW"/>
</dbReference>
<accession>A0A9W9D7C0</accession>
<dbReference type="InterPro" id="IPR018305">
    <property type="entry name" value="Ribosomal_m50"/>
</dbReference>
<feature type="region of interest" description="Disordered" evidence="7">
    <location>
        <begin position="339"/>
        <end position="358"/>
    </location>
</feature>
<comment type="caution">
    <text evidence="8">The sequence shown here is derived from an EMBL/GenBank/DDBJ whole genome shotgun (WGS) entry which is preliminary data.</text>
</comment>
<comment type="similarity">
    <text evidence="2">Belongs to the mitochondrion-specific ribosomal protein mL50 family.</text>
</comment>
<gene>
    <name evidence="8" type="ORF">N0V91_006492</name>
</gene>